<evidence type="ECO:0000313" key="8">
    <source>
        <dbReference type="Proteomes" id="UP001177595"/>
    </source>
</evidence>
<keyword evidence="3" id="KW-0812">Transmembrane</keyword>
<reference evidence="7" key="1">
    <citation type="submission" date="2023-04" db="EMBL/GenBank/DDBJ databases">
        <title>Genome dynamics across the evolutionary transition to endosymbiosis.</title>
        <authorList>
            <person name="Siozios S."/>
            <person name="Nadal-Jimenez P."/>
            <person name="Azagi T."/>
            <person name="Sprong H."/>
            <person name="Frost C.L."/>
            <person name="Parratt S.R."/>
            <person name="Taylor G."/>
            <person name="Brettell L."/>
            <person name="Lew K.C."/>
            <person name="Croft L."/>
            <person name="King K.C."/>
            <person name="Brockhurst M.A."/>
            <person name="Hypsa V."/>
            <person name="Novakova E."/>
            <person name="Darby A.C."/>
            <person name="Hurst G.D.D."/>
        </authorList>
    </citation>
    <scope>NUCLEOTIDE SEQUENCE</scope>
    <source>
        <strain evidence="6">AIh</strain>
        <strain evidence="7">APv</strain>
    </source>
</reference>
<evidence type="ECO:0000256" key="2">
    <source>
        <dbReference type="ARBA" id="ARBA00022519"/>
    </source>
</evidence>
<keyword evidence="2" id="KW-0997">Cell inner membrane</keyword>
<dbReference type="Proteomes" id="UP001177597">
    <property type="component" value="Chromosome"/>
</dbReference>
<dbReference type="Pfam" id="PF13998">
    <property type="entry name" value="MgrB"/>
    <property type="match status" value="1"/>
</dbReference>
<proteinExistence type="predicted"/>
<dbReference type="Proteomes" id="UP001177595">
    <property type="component" value="Chromosome"/>
</dbReference>
<dbReference type="EMBL" id="CP123498">
    <property type="protein sequence ID" value="WGL96636.1"/>
    <property type="molecule type" value="Genomic_DNA"/>
</dbReference>
<evidence type="ECO:0000256" key="4">
    <source>
        <dbReference type="ARBA" id="ARBA00022989"/>
    </source>
</evidence>
<gene>
    <name evidence="7" type="primary">mgrB</name>
    <name evidence="6" type="ORF">QE207_08925</name>
    <name evidence="7" type="ORF">QE210_10255</name>
</gene>
<sequence length="50" mass="5615">MKLKKIVIAIMIVLLCLFLYLVALDSYCDQDQNGGNFTIGICKITGYLPF</sequence>
<evidence type="ECO:0000256" key="5">
    <source>
        <dbReference type="ARBA" id="ARBA00023136"/>
    </source>
</evidence>
<protein>
    <submittedName>
        <fullName evidence="7">PhoP/PhoQ regulator MgrB</fullName>
    </submittedName>
</protein>
<keyword evidence="5" id="KW-0472">Membrane</keyword>
<name>A0AA95GMH8_9GAMM</name>
<evidence type="ECO:0000256" key="3">
    <source>
        <dbReference type="ARBA" id="ARBA00022692"/>
    </source>
</evidence>
<keyword evidence="4" id="KW-1133">Transmembrane helix</keyword>
<keyword evidence="1" id="KW-1003">Cell membrane</keyword>
<dbReference type="AlphaFoldDB" id="A0AA95GMH8"/>
<evidence type="ECO:0000313" key="6">
    <source>
        <dbReference type="EMBL" id="WGL96636.1"/>
    </source>
</evidence>
<organism evidence="7 8">
    <name type="scientific">Arsenophonus nasoniae</name>
    <name type="common">son-killer infecting Nasonia vitripennis</name>
    <dbReference type="NCBI Taxonomy" id="638"/>
    <lineage>
        <taxon>Bacteria</taxon>
        <taxon>Pseudomonadati</taxon>
        <taxon>Pseudomonadota</taxon>
        <taxon>Gammaproteobacteria</taxon>
        <taxon>Enterobacterales</taxon>
        <taxon>Morganellaceae</taxon>
        <taxon>Arsenophonus</taxon>
    </lineage>
</organism>
<accession>A0AA95GMH8</accession>
<dbReference type="RefSeq" id="WP_280548617.1">
    <property type="nucleotide sequence ID" value="NZ_DAYVGA010000013.1"/>
</dbReference>
<dbReference type="InterPro" id="IPR020907">
    <property type="entry name" value="MgrB"/>
</dbReference>
<evidence type="ECO:0000256" key="1">
    <source>
        <dbReference type="ARBA" id="ARBA00022475"/>
    </source>
</evidence>
<dbReference type="EMBL" id="CP123504">
    <property type="protein sequence ID" value="WGM00266.1"/>
    <property type="molecule type" value="Genomic_DNA"/>
</dbReference>
<evidence type="ECO:0000313" key="7">
    <source>
        <dbReference type="EMBL" id="WGM00266.1"/>
    </source>
</evidence>